<comment type="pathway">
    <text evidence="2">Protein modification; peptidyl-diphthamide biosynthesis.</text>
</comment>
<organism evidence="11">
    <name type="scientific">Trepomonas sp. PC1</name>
    <dbReference type="NCBI Taxonomy" id="1076344"/>
    <lineage>
        <taxon>Eukaryota</taxon>
        <taxon>Metamonada</taxon>
        <taxon>Diplomonadida</taxon>
        <taxon>Hexamitidae</taxon>
        <taxon>Hexamitinae</taxon>
        <taxon>Trepomonas</taxon>
    </lineage>
</organism>
<evidence type="ECO:0000256" key="6">
    <source>
        <dbReference type="ARBA" id="ARBA00022679"/>
    </source>
</evidence>
<gene>
    <name evidence="11" type="ORF">TPC1_13215</name>
</gene>
<evidence type="ECO:0000256" key="4">
    <source>
        <dbReference type="ARBA" id="ARBA00011927"/>
    </source>
</evidence>
<evidence type="ECO:0000256" key="8">
    <source>
        <dbReference type="ARBA" id="ARBA00048752"/>
    </source>
</evidence>
<feature type="binding site" evidence="9">
    <location>
        <position position="86"/>
    </location>
    <ligand>
        <name>S-adenosyl-L-methionine</name>
        <dbReference type="ChEBI" id="CHEBI:59789"/>
    </ligand>
</feature>
<protein>
    <recommendedName>
        <fullName evidence="4">diphthine methyl ester synthase</fullName>
        <ecNumber evidence="4">2.1.1.314</ecNumber>
    </recommendedName>
</protein>
<dbReference type="InterPro" id="IPR014777">
    <property type="entry name" value="4pyrrole_Mease_sub1"/>
</dbReference>
<dbReference type="Gene3D" id="3.30.950.10">
    <property type="entry name" value="Methyltransferase, Cobalt-precorrin-4 Transmethylase, Domain 2"/>
    <property type="match status" value="1"/>
</dbReference>
<evidence type="ECO:0000256" key="7">
    <source>
        <dbReference type="ARBA" id="ARBA00022691"/>
    </source>
</evidence>
<evidence type="ECO:0000256" key="1">
    <source>
        <dbReference type="ARBA" id="ARBA00004006"/>
    </source>
</evidence>
<dbReference type="CDD" id="cd11647">
    <property type="entry name" value="DHP5_DphB"/>
    <property type="match status" value="1"/>
</dbReference>
<feature type="binding site" evidence="9">
    <location>
        <begin position="114"/>
        <end position="115"/>
    </location>
    <ligand>
        <name>S-adenosyl-L-methionine</name>
        <dbReference type="ChEBI" id="CHEBI:59789"/>
    </ligand>
</feature>
<dbReference type="Pfam" id="PF00590">
    <property type="entry name" value="TP_methylase"/>
    <property type="match status" value="1"/>
</dbReference>
<evidence type="ECO:0000256" key="9">
    <source>
        <dbReference type="PIRSR" id="PIRSR036432-1"/>
    </source>
</evidence>
<feature type="domain" description="Tetrapyrrole methylase" evidence="10">
    <location>
        <begin position="1"/>
        <end position="248"/>
    </location>
</feature>
<comment type="function">
    <text evidence="1">S-adenosyl-L-methionine-dependent methyltransferase that catalyzes four methylations of the modified target histidine residue in translation elongation factor 2 (EF-2), to form an intermediate called diphthine methyl ester. The four successive methylation reactions represent the second step of diphthamide biosynthesis.</text>
</comment>
<feature type="binding site" evidence="9">
    <location>
        <position position="8"/>
    </location>
    <ligand>
        <name>S-adenosyl-L-methionine</name>
        <dbReference type="ChEBI" id="CHEBI:59789"/>
    </ligand>
</feature>
<dbReference type="InterPro" id="IPR014776">
    <property type="entry name" value="4pyrrole_Mease_sub2"/>
</dbReference>
<evidence type="ECO:0000313" key="11">
    <source>
        <dbReference type="EMBL" id="JAP94224.1"/>
    </source>
</evidence>
<dbReference type="InterPro" id="IPR000878">
    <property type="entry name" value="4pyrrol_Mease"/>
</dbReference>
<reference evidence="11" key="1">
    <citation type="submission" date="2015-07" db="EMBL/GenBank/DDBJ databases">
        <title>Adaptation to a free-living lifestyle via gene acquisitions in the diplomonad Trepomonas sp. PC1.</title>
        <authorList>
            <person name="Xu F."/>
            <person name="Jerlstrom-Hultqvist J."/>
            <person name="Kolisko M."/>
            <person name="Simpson A.G.B."/>
            <person name="Roger A.J."/>
            <person name="Svard S.G."/>
            <person name="Andersson J.O."/>
        </authorList>
    </citation>
    <scope>NUCLEOTIDE SEQUENCE</scope>
    <source>
        <strain evidence="11">PC1</strain>
    </source>
</reference>
<dbReference type="PANTHER" id="PTHR10882:SF0">
    <property type="entry name" value="DIPHTHINE METHYL ESTER SYNTHASE"/>
    <property type="match status" value="1"/>
</dbReference>
<dbReference type="GO" id="GO:0032259">
    <property type="term" value="P:methylation"/>
    <property type="evidence" value="ECO:0007669"/>
    <property type="project" value="UniProtKB-KW"/>
</dbReference>
<feature type="non-terminal residue" evidence="11">
    <location>
        <position position="277"/>
    </location>
</feature>
<evidence type="ECO:0000256" key="3">
    <source>
        <dbReference type="ARBA" id="ARBA00006729"/>
    </source>
</evidence>
<keyword evidence="5" id="KW-0489">Methyltransferase</keyword>
<dbReference type="GO" id="GO:0141133">
    <property type="term" value="F:diphthine methyl ester synthase activity"/>
    <property type="evidence" value="ECO:0007669"/>
    <property type="project" value="UniProtKB-EC"/>
</dbReference>
<evidence type="ECO:0000259" key="10">
    <source>
        <dbReference type="Pfam" id="PF00590"/>
    </source>
</evidence>
<dbReference type="EC" id="2.1.1.314" evidence="4"/>
<dbReference type="EMBL" id="GDID01002382">
    <property type="protein sequence ID" value="JAP94224.1"/>
    <property type="molecule type" value="Transcribed_RNA"/>
</dbReference>
<keyword evidence="7 9" id="KW-0949">S-adenosyl-L-methionine</keyword>
<dbReference type="SUPFAM" id="SSF53790">
    <property type="entry name" value="Tetrapyrrole methylase"/>
    <property type="match status" value="1"/>
</dbReference>
<sequence>LHIIGLGLTPDSISLKGVNVVKRCTKVFLDAYTSILVSYEDMAQLMKETLNRTDLIQADREMVEKRSDLILTDAKTSDVAFLVVGDALCATTHSDLYLRAVQQNIEVKVIHNASIVNAVAATGLEIYKFGRTISVPFFEEKWRPASFLVKTVQNFQLGMHTLLLMDIKTHELDWKCYMKGLERYQNPRYMSCAVCCQQIMQVFNEKCEEFEEAQQACKENKFDENVRVVACMRVGTDQQRFICCSIKDMAGLDKEMGAPLHSLVVLGNEVSEMEEEM</sequence>
<feature type="non-terminal residue" evidence="11">
    <location>
        <position position="1"/>
    </location>
</feature>
<dbReference type="PIRSF" id="PIRSF036432">
    <property type="entry name" value="Diphthine_synth"/>
    <property type="match status" value="1"/>
</dbReference>
<dbReference type="NCBIfam" id="TIGR00522">
    <property type="entry name" value="dph5"/>
    <property type="match status" value="1"/>
</dbReference>
<dbReference type="PANTHER" id="PTHR10882">
    <property type="entry name" value="DIPHTHINE SYNTHASE"/>
    <property type="match status" value="1"/>
</dbReference>
<dbReference type="InterPro" id="IPR035996">
    <property type="entry name" value="4pyrrol_Methylase_sf"/>
</dbReference>
<dbReference type="AlphaFoldDB" id="A0A146KE98"/>
<comment type="catalytic activity">
    <reaction evidence="8">
        <text>2-[(3S)-amino-3-carboxypropyl]-L-histidyl-[translation elongation factor 2] + 4 S-adenosyl-L-methionine = diphthine methyl ester-[translation elongation factor 2] + 4 S-adenosyl-L-homocysteine + 3 H(+)</text>
        <dbReference type="Rhea" id="RHEA:42652"/>
        <dbReference type="Rhea" id="RHEA-COMP:9749"/>
        <dbReference type="Rhea" id="RHEA-COMP:10173"/>
        <dbReference type="ChEBI" id="CHEBI:15378"/>
        <dbReference type="ChEBI" id="CHEBI:57856"/>
        <dbReference type="ChEBI" id="CHEBI:59789"/>
        <dbReference type="ChEBI" id="CHEBI:73995"/>
        <dbReference type="ChEBI" id="CHEBI:79005"/>
        <dbReference type="EC" id="2.1.1.314"/>
    </reaction>
</comment>
<comment type="similarity">
    <text evidence="3">Belongs to the diphthine synthase family.</text>
</comment>
<evidence type="ECO:0000256" key="5">
    <source>
        <dbReference type="ARBA" id="ARBA00022603"/>
    </source>
</evidence>
<accession>A0A146KE98</accession>
<dbReference type="Gene3D" id="3.40.1010.10">
    <property type="entry name" value="Cobalt-precorrin-4 Transmethylase, Domain 1"/>
    <property type="match status" value="1"/>
</dbReference>
<dbReference type="GO" id="GO:0017183">
    <property type="term" value="P:protein histidyl modification to diphthamide"/>
    <property type="evidence" value="ECO:0007669"/>
    <property type="project" value="UniProtKB-UniPathway"/>
</dbReference>
<keyword evidence="6" id="KW-0808">Transferase</keyword>
<dbReference type="InterPro" id="IPR004551">
    <property type="entry name" value="Dphthn_synthase"/>
</dbReference>
<name>A0A146KE98_9EUKA</name>
<dbReference type="UniPathway" id="UPA00559"/>
<evidence type="ECO:0000256" key="2">
    <source>
        <dbReference type="ARBA" id="ARBA00005156"/>
    </source>
</evidence>
<proteinExistence type="inferred from homology"/>